<organism evidence="1 2">
    <name type="scientific">Nannocystis punicea</name>
    <dbReference type="NCBI Taxonomy" id="2995304"/>
    <lineage>
        <taxon>Bacteria</taxon>
        <taxon>Pseudomonadati</taxon>
        <taxon>Myxococcota</taxon>
        <taxon>Polyangia</taxon>
        <taxon>Nannocystales</taxon>
        <taxon>Nannocystaceae</taxon>
        <taxon>Nannocystis</taxon>
    </lineage>
</organism>
<dbReference type="RefSeq" id="WP_269039309.1">
    <property type="nucleotide sequence ID" value="NZ_CP114040.1"/>
</dbReference>
<accession>A0ABY7HCN2</accession>
<dbReference type="Proteomes" id="UP001164459">
    <property type="component" value="Chromosome"/>
</dbReference>
<evidence type="ECO:0000313" key="1">
    <source>
        <dbReference type="EMBL" id="WAS96946.1"/>
    </source>
</evidence>
<keyword evidence="2" id="KW-1185">Reference proteome</keyword>
<dbReference type="EMBL" id="CP114040">
    <property type="protein sequence ID" value="WAS96946.1"/>
    <property type="molecule type" value="Genomic_DNA"/>
</dbReference>
<sequence>MSSATPPRPDHVPASAVYSSDSAQWCEDNDTAVRRWYRDGQPLLDARLRGGKLHGELSWFTNHPDFNYDEAARRAAEALQQQYGLPIGPPLTTRIAAVYEDGAIVTATFHGYPFGQIALIASWRNGRLHGRFEWQKITQGELLRFGDTVIGAHDVKLPKPHPDRGVSEFVDGKRKSTAFFDREGRELVQPKPLKEWGQNFTTADLAGYVARGEFERDLAAFFPTGRRVTELVEGARPLESWIDRLPEAHRAAARAFDALVRSGRFPWLGQRFDVSGSYGFDCVRNGLHGAADERYVGLSADGSGDMHLLDTTTGRVLGYEHEEGRFDARRGFDDLDAFAFAMIRAEAAAAKRIPAKKLADLFKALGLTGGLAELD</sequence>
<protein>
    <submittedName>
        <fullName evidence="1">SMI1/KNR4 family protein</fullName>
    </submittedName>
</protein>
<proteinExistence type="predicted"/>
<evidence type="ECO:0000313" key="2">
    <source>
        <dbReference type="Proteomes" id="UP001164459"/>
    </source>
</evidence>
<reference evidence="1" key="1">
    <citation type="submission" date="2022-11" db="EMBL/GenBank/DDBJ databases">
        <title>Minimal conservation of predation-associated metabolite biosynthetic gene clusters underscores biosynthetic potential of Myxococcota including descriptions for ten novel species: Archangium lansinium sp. nov., Myxococcus landrumus sp. nov., Nannocystis bai.</title>
        <authorList>
            <person name="Ahearne A."/>
            <person name="Stevens C."/>
            <person name="Dowd S."/>
        </authorList>
    </citation>
    <scope>NUCLEOTIDE SEQUENCE</scope>
    <source>
        <strain evidence="1">Fl3</strain>
    </source>
</reference>
<name>A0ABY7HCN2_9BACT</name>
<gene>
    <name evidence="1" type="ORF">O0S08_12420</name>
</gene>